<feature type="domain" description="DUF7691" evidence="1">
    <location>
        <begin position="67"/>
        <end position="213"/>
    </location>
</feature>
<organism evidence="2 3">
    <name type="scientific">Brooklawnia cerclae</name>
    <dbReference type="NCBI Taxonomy" id="349934"/>
    <lineage>
        <taxon>Bacteria</taxon>
        <taxon>Bacillati</taxon>
        <taxon>Actinomycetota</taxon>
        <taxon>Actinomycetes</taxon>
        <taxon>Propionibacteriales</taxon>
        <taxon>Propionibacteriaceae</taxon>
        <taxon>Brooklawnia</taxon>
    </lineage>
</organism>
<sequence length="218" mass="23777">MGQLTLFAIGITEVRDMFGASPDLADRLRVVAEDRFRVPTTARHGRGSLLNRVGPVLKRPVDPPRAPARPTGQDVEILLAGHSVPPDRLGFAWQIAMAWLDDLSWGRTDLDADARTMSSIEFDLATAGLPSRLSIERLMQGSPQLPLPTMTGQVFGYAKHEQAEATRQALTAVIGDVGQASAPFAGAVLEFLNHYPEWTIRAGDARRPDPDLVVSWFA</sequence>
<proteinExistence type="predicted"/>
<dbReference type="EMBL" id="JAAMOZ010000001">
    <property type="protein sequence ID" value="NIH58013.1"/>
    <property type="molecule type" value="Genomic_DNA"/>
</dbReference>
<dbReference type="Proteomes" id="UP000749311">
    <property type="component" value="Unassembled WGS sequence"/>
</dbReference>
<evidence type="ECO:0000313" key="2">
    <source>
        <dbReference type="EMBL" id="NIH58013.1"/>
    </source>
</evidence>
<gene>
    <name evidence="2" type="ORF">FB473_002658</name>
</gene>
<reference evidence="2 3" key="1">
    <citation type="submission" date="2020-02" db="EMBL/GenBank/DDBJ databases">
        <title>Sequencing the genomes of 1000 actinobacteria strains.</title>
        <authorList>
            <person name="Klenk H.-P."/>
        </authorList>
    </citation>
    <scope>NUCLEOTIDE SEQUENCE [LARGE SCALE GENOMIC DNA]</scope>
    <source>
        <strain evidence="2 3">DSM 19609</strain>
    </source>
</reference>
<accession>A0ABX0SL12</accession>
<dbReference type="Pfam" id="PF24740">
    <property type="entry name" value="DUF7691"/>
    <property type="match status" value="1"/>
</dbReference>
<evidence type="ECO:0000259" key="1">
    <source>
        <dbReference type="Pfam" id="PF24740"/>
    </source>
</evidence>
<dbReference type="InterPro" id="IPR056108">
    <property type="entry name" value="DUF7691"/>
</dbReference>
<protein>
    <recommendedName>
        <fullName evidence="1">DUF7691 domain-containing protein</fullName>
    </recommendedName>
</protein>
<keyword evidence="3" id="KW-1185">Reference proteome</keyword>
<evidence type="ECO:0000313" key="3">
    <source>
        <dbReference type="Proteomes" id="UP000749311"/>
    </source>
</evidence>
<dbReference type="RefSeq" id="WP_167168628.1">
    <property type="nucleotide sequence ID" value="NZ_BAAAOO010000007.1"/>
</dbReference>
<name>A0ABX0SL12_9ACTN</name>
<comment type="caution">
    <text evidence="2">The sequence shown here is derived from an EMBL/GenBank/DDBJ whole genome shotgun (WGS) entry which is preliminary data.</text>
</comment>